<dbReference type="OrthoDB" id="10298522at2759"/>
<organism evidence="2 3">
    <name type="scientific">Komagataella pastoris</name>
    <name type="common">Yeast</name>
    <name type="synonym">Pichia pastoris</name>
    <dbReference type="NCBI Taxonomy" id="4922"/>
    <lineage>
        <taxon>Eukaryota</taxon>
        <taxon>Fungi</taxon>
        <taxon>Dikarya</taxon>
        <taxon>Ascomycota</taxon>
        <taxon>Saccharomycotina</taxon>
        <taxon>Pichiomycetes</taxon>
        <taxon>Pichiales</taxon>
        <taxon>Pichiaceae</taxon>
        <taxon>Komagataella</taxon>
    </lineage>
</organism>
<evidence type="ECO:0000313" key="3">
    <source>
        <dbReference type="Proteomes" id="UP000094565"/>
    </source>
</evidence>
<dbReference type="AlphaFoldDB" id="A0A1B2JJD8"/>
<evidence type="ECO:0000256" key="1">
    <source>
        <dbReference type="SAM" id="MobiDB-lite"/>
    </source>
</evidence>
<sequence length="423" mass="47044">MRTCSFTKYLSRSRSVSGSSDPTDNTLSGDIHLLDNIVYFKGLNNHESITSNTVPVVRGSLQLTRNSINPDVIPFIKTISIDLKGVETCIKNIPAACGYKSETSKKIVVKQTYSWKVYAPISETREVYPFQFILSNELVESFKLNRVGSMFYYVEAAVDYFSCSSDGGCAVTQFHPPIRELKAIRCPLDSSNLASETALVEGCWRSLLDYEVALSKKLLTTSADDSFGVTVSLKNLHPDVYPPPFRILGYKCWLIQRVTVPEGHSANRCLLEASSESFSDLELELSLHNFRSQLTPCITTPTMTISHTLKISIILQELPNLINNTCKASNKIEVALNCPVILLDELSLLGCLPPPNYKDPSCAESIVPSLDSDSISLSSEEEEKEDQQVSSELDSLHLNFGKDEVLHNFLMYTTNEPPPLYTI</sequence>
<gene>
    <name evidence="2" type="primary">ALY1</name>
    <name evidence="2" type="ORF">ATY40_BA7504618</name>
</gene>
<name>A0A1B2JJD8_PICPA</name>
<evidence type="ECO:0000313" key="2">
    <source>
        <dbReference type="EMBL" id="ANZ78093.1"/>
    </source>
</evidence>
<feature type="region of interest" description="Disordered" evidence="1">
    <location>
        <begin position="373"/>
        <end position="392"/>
    </location>
</feature>
<proteinExistence type="predicted"/>
<protein>
    <submittedName>
        <fullName evidence="2">BA75_04618T0</fullName>
    </submittedName>
</protein>
<dbReference type="Proteomes" id="UP000094565">
    <property type="component" value="Chromosome 4"/>
</dbReference>
<dbReference type="EMBL" id="CP014587">
    <property type="protein sequence ID" value="ANZ78093.1"/>
    <property type="molecule type" value="Genomic_DNA"/>
</dbReference>
<accession>A0A1B2JJD8</accession>
<reference evidence="2 3" key="1">
    <citation type="submission" date="2016-02" db="EMBL/GenBank/DDBJ databases">
        <title>Comparative genomic and transcriptomic foundation for Pichia pastoris.</title>
        <authorList>
            <person name="Love K.R."/>
            <person name="Shah K.A."/>
            <person name="Whittaker C.A."/>
            <person name="Wu J."/>
            <person name="Bartlett M.C."/>
            <person name="Ma D."/>
            <person name="Leeson R.L."/>
            <person name="Priest M."/>
            <person name="Young S.K."/>
            <person name="Love J.C."/>
        </authorList>
    </citation>
    <scope>NUCLEOTIDE SEQUENCE [LARGE SCALE GENOMIC DNA]</scope>
    <source>
        <strain evidence="2 3">ATCC 28485</strain>
    </source>
</reference>
<keyword evidence="3" id="KW-1185">Reference proteome</keyword>